<feature type="transmembrane region" description="Helical" evidence="1">
    <location>
        <begin position="62"/>
        <end position="79"/>
    </location>
</feature>
<protein>
    <submittedName>
        <fullName evidence="2">DUF6113 family protein</fullName>
    </submittedName>
</protein>
<evidence type="ECO:0000256" key="1">
    <source>
        <dbReference type="SAM" id="Phobius"/>
    </source>
</evidence>
<dbReference type="Pfam" id="PF19608">
    <property type="entry name" value="DUF6113"/>
    <property type="match status" value="1"/>
</dbReference>
<comment type="caution">
    <text evidence="2">The sequence shown here is derived from an EMBL/GenBank/DDBJ whole genome shotgun (WGS) entry which is preliminary data.</text>
</comment>
<organism evidence="2 3">
    <name type="scientific">Antribacter soli</name>
    <dbReference type="NCBI Taxonomy" id="2910976"/>
    <lineage>
        <taxon>Bacteria</taxon>
        <taxon>Bacillati</taxon>
        <taxon>Actinomycetota</taxon>
        <taxon>Actinomycetes</taxon>
        <taxon>Micrococcales</taxon>
        <taxon>Promicromonosporaceae</taxon>
        <taxon>Antribacter</taxon>
    </lineage>
</organism>
<dbReference type="AlphaFoldDB" id="A0AA41QHP2"/>
<keyword evidence="1" id="KW-0812">Transmembrane</keyword>
<evidence type="ECO:0000313" key="2">
    <source>
        <dbReference type="EMBL" id="MCF4122319.1"/>
    </source>
</evidence>
<gene>
    <name evidence="2" type="ORF">L1785_15175</name>
</gene>
<feature type="transmembrane region" description="Helical" evidence="1">
    <location>
        <begin position="37"/>
        <end position="55"/>
    </location>
</feature>
<keyword evidence="3" id="KW-1185">Reference proteome</keyword>
<dbReference type="InterPro" id="IPR046095">
    <property type="entry name" value="DUF6113"/>
</dbReference>
<keyword evidence="1" id="KW-1133">Transmembrane helix</keyword>
<dbReference type="Proteomes" id="UP001165405">
    <property type="component" value="Unassembled WGS sequence"/>
</dbReference>
<feature type="transmembrane region" description="Helical" evidence="1">
    <location>
        <begin position="99"/>
        <end position="119"/>
    </location>
</feature>
<dbReference type="EMBL" id="JAKGSG010000041">
    <property type="protein sequence ID" value="MCF4122319.1"/>
    <property type="molecule type" value="Genomic_DNA"/>
</dbReference>
<keyword evidence="1" id="KW-0472">Membrane</keyword>
<proteinExistence type="predicted"/>
<accession>A0AA41QHP2</accession>
<evidence type="ECO:0000313" key="3">
    <source>
        <dbReference type="Proteomes" id="UP001165405"/>
    </source>
</evidence>
<name>A0AA41QHP2_9MICO</name>
<sequence length="133" mass="13348">MSNRNLGAVIVRTLLAVVLGAVVGALGTVVHRFGDDGWYPGLVLALALTAAAGVLSRAWGGLGALLAVGAGWLVVVQALSLTGSGGDVIVPAGTLGLVWSYAGLGTLAVVAFAPSSWFADVPVRRRSTEPTTP</sequence>
<reference evidence="2" key="1">
    <citation type="submission" date="2022-01" db="EMBL/GenBank/DDBJ databases">
        <title>Antribacter sp. nov., isolated from Guizhou of China.</title>
        <authorList>
            <person name="Chengliang C."/>
            <person name="Ya Z."/>
        </authorList>
    </citation>
    <scope>NUCLEOTIDE SEQUENCE</scope>
    <source>
        <strain evidence="2">KLBMP 9083</strain>
    </source>
</reference>
<dbReference type="RefSeq" id="WP_236090113.1">
    <property type="nucleotide sequence ID" value="NZ_JAKGSG010000041.1"/>
</dbReference>